<dbReference type="PANTHER" id="PTHR11851:SF224">
    <property type="entry name" value="PROCESSING PROTEASE"/>
    <property type="match status" value="1"/>
</dbReference>
<feature type="domain" description="Peptidase M16 C-terminal" evidence="3">
    <location>
        <begin position="190"/>
        <end position="366"/>
    </location>
</feature>
<dbReference type="Proteomes" id="UP000829542">
    <property type="component" value="Chromosome"/>
</dbReference>
<evidence type="ECO:0000256" key="1">
    <source>
        <dbReference type="SAM" id="SignalP"/>
    </source>
</evidence>
<evidence type="ECO:0000259" key="2">
    <source>
        <dbReference type="Pfam" id="PF00675"/>
    </source>
</evidence>
<feature type="signal peptide" evidence="1">
    <location>
        <begin position="1"/>
        <end position="22"/>
    </location>
</feature>
<dbReference type="Pfam" id="PF05193">
    <property type="entry name" value="Peptidase_M16_C"/>
    <property type="match status" value="1"/>
</dbReference>
<name>A0ABY3X0P8_9GAMM</name>
<feature type="chain" id="PRO_5045149641" evidence="1">
    <location>
        <begin position="23"/>
        <end position="442"/>
    </location>
</feature>
<protein>
    <submittedName>
        <fullName evidence="4">Insulinase family protein</fullName>
    </submittedName>
</protein>
<dbReference type="InterPro" id="IPR011765">
    <property type="entry name" value="Pept_M16_N"/>
</dbReference>
<reference evidence="4 5" key="1">
    <citation type="submission" date="2022-03" db="EMBL/GenBank/DDBJ databases">
        <title>Ignatzschineria rhizosphaerae HR5S32.</title>
        <authorList>
            <person name="Sun J.Q."/>
            <person name="Feng J.Y."/>
        </authorList>
    </citation>
    <scope>NUCLEOTIDE SEQUENCE [LARGE SCALE GENOMIC DNA]</scope>
    <source>
        <strain evidence="4 5">HR5S32</strain>
    </source>
</reference>
<evidence type="ECO:0000313" key="4">
    <source>
        <dbReference type="EMBL" id="UNM96458.1"/>
    </source>
</evidence>
<keyword evidence="1" id="KW-0732">Signal</keyword>
<evidence type="ECO:0000259" key="3">
    <source>
        <dbReference type="Pfam" id="PF05193"/>
    </source>
</evidence>
<accession>A0ABY3X0P8</accession>
<keyword evidence="5" id="KW-1185">Reference proteome</keyword>
<dbReference type="Pfam" id="PF00675">
    <property type="entry name" value="Peptidase_M16"/>
    <property type="match status" value="1"/>
</dbReference>
<dbReference type="SUPFAM" id="SSF63411">
    <property type="entry name" value="LuxS/MPP-like metallohydrolase"/>
    <property type="match status" value="2"/>
</dbReference>
<dbReference type="EMBL" id="CP093379">
    <property type="protein sequence ID" value="UNM96458.1"/>
    <property type="molecule type" value="Genomic_DNA"/>
</dbReference>
<sequence>MKNLLAGILATSAFLIGLTANGASQVETWKTKEGASVYFLQAPEIPIMDMIVSLDAGSLREGNQYGLASMTANMMTKGTSRLNEEDFLTKLDDLQSSINAGSSLTSTNFSLRSLTKETSLKPSLELFYEVLMEANFNEKVFERERAQAIDGQKAILDNPGQIANELYYETLYPNTVVGATSKMLEQSLKSLTMSDLEKFRTQFYHANNAKIVFVGDISKEDAEKIATHISGLLGQGEVAPLNIDIKSVTTNKTVEQAFNSPQTQVIMGQPAIDRFNKDYLPLIVGNHLLGGSGLTSILMTNIREKDGLTYGIYSYFAAGMYEGPFTVSFSTKNESVEEAIEKSKAVITKFIAEGPEEDALQRAKNNFLGALVLDLNSNAKLANAILGLANYNLPLDYYETLPEKVKAITPAEIQSAFKRHVNPKEMATVIVGGYVEAAKTEK</sequence>
<feature type="domain" description="Peptidase M16 N-terminal" evidence="2">
    <location>
        <begin position="50"/>
        <end position="178"/>
    </location>
</feature>
<proteinExistence type="predicted"/>
<dbReference type="PANTHER" id="PTHR11851">
    <property type="entry name" value="METALLOPROTEASE"/>
    <property type="match status" value="1"/>
</dbReference>
<dbReference type="InterPro" id="IPR011249">
    <property type="entry name" value="Metalloenz_LuxS/M16"/>
</dbReference>
<evidence type="ECO:0000313" key="5">
    <source>
        <dbReference type="Proteomes" id="UP000829542"/>
    </source>
</evidence>
<dbReference type="RefSeq" id="WP_242150083.1">
    <property type="nucleotide sequence ID" value="NZ_CP093379.1"/>
</dbReference>
<organism evidence="4 5">
    <name type="scientific">Ignatzschineria rhizosphaerae</name>
    <dbReference type="NCBI Taxonomy" id="2923279"/>
    <lineage>
        <taxon>Bacteria</taxon>
        <taxon>Pseudomonadati</taxon>
        <taxon>Pseudomonadota</taxon>
        <taxon>Gammaproteobacteria</taxon>
        <taxon>Cardiobacteriales</taxon>
        <taxon>Ignatzschineriaceae</taxon>
        <taxon>Ignatzschineria</taxon>
    </lineage>
</organism>
<dbReference type="InterPro" id="IPR050361">
    <property type="entry name" value="MPP/UQCRC_Complex"/>
</dbReference>
<dbReference type="Gene3D" id="3.30.830.10">
    <property type="entry name" value="Metalloenzyme, LuxS/M16 peptidase-like"/>
    <property type="match status" value="2"/>
</dbReference>
<gene>
    <name evidence="4" type="ORF">MMG00_00890</name>
</gene>
<dbReference type="InterPro" id="IPR007863">
    <property type="entry name" value="Peptidase_M16_C"/>
</dbReference>